<dbReference type="InterPro" id="IPR035901">
    <property type="entry name" value="GIY-YIG_endonuc_sf"/>
</dbReference>
<dbReference type="PANTHER" id="PTHR34477:SF1">
    <property type="entry name" value="UPF0213 PROTEIN YHBQ"/>
    <property type="match status" value="1"/>
</dbReference>
<dbReference type="AlphaFoldDB" id="A0A1W6ZZ22"/>
<proteinExistence type="inferred from homology"/>
<dbReference type="PROSITE" id="PS50164">
    <property type="entry name" value="GIY_YIG"/>
    <property type="match status" value="1"/>
</dbReference>
<name>A0A1W6ZZ22_9HYPH</name>
<dbReference type="CDD" id="cd10449">
    <property type="entry name" value="GIY-YIG_SLX1_like"/>
    <property type="match status" value="1"/>
</dbReference>
<dbReference type="PANTHER" id="PTHR34477">
    <property type="entry name" value="UPF0213 PROTEIN YHBQ"/>
    <property type="match status" value="1"/>
</dbReference>
<dbReference type="KEGG" id="psin:CAK95_27195"/>
<comment type="similarity">
    <text evidence="1">Belongs to the UPF0213 family.</text>
</comment>
<keyword evidence="3" id="KW-1185">Reference proteome</keyword>
<organism evidence="2 3">
    <name type="scientific">Pseudorhodoplanes sinuspersici</name>
    <dbReference type="NCBI Taxonomy" id="1235591"/>
    <lineage>
        <taxon>Bacteria</taxon>
        <taxon>Pseudomonadati</taxon>
        <taxon>Pseudomonadota</taxon>
        <taxon>Alphaproteobacteria</taxon>
        <taxon>Hyphomicrobiales</taxon>
        <taxon>Pseudorhodoplanes</taxon>
    </lineage>
</organism>
<gene>
    <name evidence="2" type="ORF">CAK95_27195</name>
</gene>
<dbReference type="Gene3D" id="3.40.1440.10">
    <property type="entry name" value="GIY-YIG endonuclease"/>
    <property type="match status" value="1"/>
</dbReference>
<dbReference type="OrthoDB" id="7159537at2"/>
<dbReference type="SUPFAM" id="SSF82771">
    <property type="entry name" value="GIY-YIG endonuclease"/>
    <property type="match status" value="1"/>
</dbReference>
<accession>A0A1W6ZZ22</accession>
<evidence type="ECO:0000313" key="2">
    <source>
        <dbReference type="EMBL" id="ARQ02381.1"/>
    </source>
</evidence>
<dbReference type="InterPro" id="IPR000305">
    <property type="entry name" value="GIY-YIG_endonuc"/>
</dbReference>
<protein>
    <submittedName>
        <fullName evidence="2">Uncharacterized protein</fullName>
    </submittedName>
</protein>
<dbReference type="STRING" id="1235591.CAK95_27195"/>
<reference evidence="2 3" key="1">
    <citation type="submission" date="2017-05" db="EMBL/GenBank/DDBJ databases">
        <title>Full genome sequence of Pseudorhodoplanes sinuspersici.</title>
        <authorList>
            <person name="Dastgheib S.M.M."/>
            <person name="Shavandi M."/>
            <person name="Tirandaz H."/>
        </authorList>
    </citation>
    <scope>NUCLEOTIDE SEQUENCE [LARGE SCALE GENOMIC DNA]</scope>
    <source>
        <strain evidence="2 3">RIPI110</strain>
    </source>
</reference>
<evidence type="ECO:0000256" key="1">
    <source>
        <dbReference type="ARBA" id="ARBA00007435"/>
    </source>
</evidence>
<dbReference type="Pfam" id="PF01541">
    <property type="entry name" value="GIY-YIG"/>
    <property type="match status" value="1"/>
</dbReference>
<dbReference type="EMBL" id="CP021112">
    <property type="protein sequence ID" value="ARQ02381.1"/>
    <property type="molecule type" value="Genomic_DNA"/>
</dbReference>
<dbReference type="InterPro" id="IPR050190">
    <property type="entry name" value="UPF0213_domain"/>
</dbReference>
<sequence length="146" mass="16903">MSFLSREVPREGIGIYTKSLALIFRHATKNRLNFARDNRSILQSILPHEPPMAFVYVLGCSTPRGPISYVGWTLDIERRLKQHNAGTGARTTRGRAWALLHSESFETREDAMSREWHLKRDRRFRKELLTAFAAATPQQRLGKRVR</sequence>
<evidence type="ECO:0000313" key="3">
    <source>
        <dbReference type="Proteomes" id="UP000194137"/>
    </source>
</evidence>
<dbReference type="Proteomes" id="UP000194137">
    <property type="component" value="Chromosome"/>
</dbReference>